<evidence type="ECO:0000256" key="4">
    <source>
        <dbReference type="ARBA" id="ARBA00023054"/>
    </source>
</evidence>
<evidence type="ECO:0000313" key="10">
    <source>
        <dbReference type="RefSeq" id="XP_022719030.1"/>
    </source>
</evidence>
<dbReference type="GeneID" id="111277113"/>
<dbReference type="NCBIfam" id="TIGR01557">
    <property type="entry name" value="myb_SHAQKYF"/>
    <property type="match status" value="1"/>
</dbReference>
<dbReference type="Gene3D" id="1.10.10.60">
    <property type="entry name" value="Homeodomain-like"/>
    <property type="match status" value="1"/>
</dbReference>
<dbReference type="PANTHER" id="PTHR31499:SF80">
    <property type="entry name" value="HTH MYB-TYPE DOMAIN-CONTAINING PROTEIN"/>
    <property type="match status" value="1"/>
</dbReference>
<evidence type="ECO:0000256" key="7">
    <source>
        <dbReference type="SAM" id="MobiDB-lite"/>
    </source>
</evidence>
<evidence type="ECO:0000256" key="2">
    <source>
        <dbReference type="ARBA" id="ARBA00006783"/>
    </source>
</evidence>
<feature type="compositionally biased region" description="Polar residues" evidence="7">
    <location>
        <begin position="420"/>
        <end position="431"/>
    </location>
</feature>
<dbReference type="InterPro" id="IPR001005">
    <property type="entry name" value="SANT/Myb"/>
</dbReference>
<dbReference type="GO" id="GO:0003700">
    <property type="term" value="F:DNA-binding transcription factor activity"/>
    <property type="evidence" value="ECO:0007669"/>
    <property type="project" value="InterPro"/>
</dbReference>
<name>A0A6P5WSC8_DURZI</name>
<dbReference type="InterPro" id="IPR006447">
    <property type="entry name" value="Myb_dom_plants"/>
</dbReference>
<accession>A0A6P5WSC8</accession>
<keyword evidence="6" id="KW-0539">Nucleus</keyword>
<dbReference type="InterPro" id="IPR025756">
    <property type="entry name" value="Myb_CC_LHEQLE"/>
</dbReference>
<organism evidence="9 10">
    <name type="scientific">Durio zibethinus</name>
    <name type="common">Durian</name>
    <dbReference type="NCBI Taxonomy" id="66656"/>
    <lineage>
        <taxon>Eukaryota</taxon>
        <taxon>Viridiplantae</taxon>
        <taxon>Streptophyta</taxon>
        <taxon>Embryophyta</taxon>
        <taxon>Tracheophyta</taxon>
        <taxon>Spermatophyta</taxon>
        <taxon>Magnoliopsida</taxon>
        <taxon>eudicotyledons</taxon>
        <taxon>Gunneridae</taxon>
        <taxon>Pentapetalae</taxon>
        <taxon>rosids</taxon>
        <taxon>malvids</taxon>
        <taxon>Malvales</taxon>
        <taxon>Malvaceae</taxon>
        <taxon>Helicteroideae</taxon>
        <taxon>Durio</taxon>
    </lineage>
</organism>
<evidence type="ECO:0000256" key="5">
    <source>
        <dbReference type="ARBA" id="ARBA00023163"/>
    </source>
</evidence>
<keyword evidence="4" id="KW-0175">Coiled coil</keyword>
<comment type="subcellular location">
    <subcellularLocation>
        <location evidence="1">Nucleus</location>
    </subcellularLocation>
</comment>
<dbReference type="SUPFAM" id="SSF46689">
    <property type="entry name" value="Homeodomain-like"/>
    <property type="match status" value="1"/>
</dbReference>
<dbReference type="AlphaFoldDB" id="A0A6P5WSC8"/>
<dbReference type="InterPro" id="IPR046955">
    <property type="entry name" value="PHR1-like"/>
</dbReference>
<reference evidence="10" key="1">
    <citation type="submission" date="2025-08" db="UniProtKB">
        <authorList>
            <consortium name="RefSeq"/>
        </authorList>
    </citation>
    <scope>IDENTIFICATION</scope>
    <source>
        <tissue evidence="10">Fruit stalk</tissue>
    </source>
</reference>
<protein>
    <submittedName>
        <fullName evidence="10">Protein PHR1-LIKE 1-like isoform X1</fullName>
    </submittedName>
</protein>
<gene>
    <name evidence="10" type="primary">LOC111277113</name>
</gene>
<dbReference type="Pfam" id="PF00249">
    <property type="entry name" value="Myb_DNA-binding"/>
    <property type="match status" value="1"/>
</dbReference>
<keyword evidence="5" id="KW-0804">Transcription</keyword>
<dbReference type="GO" id="GO:0005634">
    <property type="term" value="C:nucleus"/>
    <property type="evidence" value="ECO:0007669"/>
    <property type="project" value="UniProtKB-SubCell"/>
</dbReference>
<dbReference type="FunFam" id="1.10.10.60:FF:000002">
    <property type="entry name" value="Myb family transcription factor"/>
    <property type="match status" value="1"/>
</dbReference>
<dbReference type="InterPro" id="IPR017930">
    <property type="entry name" value="Myb_dom"/>
</dbReference>
<feature type="compositionally biased region" description="Basic and acidic residues" evidence="7">
    <location>
        <begin position="410"/>
        <end position="419"/>
    </location>
</feature>
<feature type="compositionally biased region" description="Polar residues" evidence="7">
    <location>
        <begin position="216"/>
        <end position="228"/>
    </location>
</feature>
<keyword evidence="9" id="KW-1185">Reference proteome</keyword>
<evidence type="ECO:0000259" key="8">
    <source>
        <dbReference type="PROSITE" id="PS51294"/>
    </source>
</evidence>
<sequence>MLFPFPVLVLWFSWSPKTSAFLFYTIANFSGIHLFLISTTFKVSSGREVMKASVLPKESLLPLPTDGTPGNLFPSLSITTNDMHASALARDQHSQNPAFISQSSRELASLPPIDSSFSEQPSALINHPQENNVSWCLDRLQNFLDLPENVPGPNELVESSTGVMASNDHNKRINWQEWADQLISVDDALDTDWNEILGDTNVSDPKLKVLKPSGDISKQQPQFHQNQPAAHGEFSSDAYPSITAPPTKPRMRWTPELHEAFVEAVNQLGGSERATPKGVLKLINVEGLTIYHVKSHLQKYRTARYKPESSEGTSEKKMTSIEDMKSLDLKTSIGITEALRLQIEVQKQLHEQLEIQRNLQLRIEEQGRYLQMMFEKQKRMEDEKSGGTSSALDAPPAPLPGSMFPSCTADKSEVLEQVHTRTGITTGNASTTEEKSPQDVSRKQKGSETETTDHVETNEDESGSPLSKRARTEK</sequence>
<feature type="region of interest" description="Disordered" evidence="7">
    <location>
        <begin position="377"/>
        <end position="474"/>
    </location>
</feature>
<dbReference type="GO" id="GO:0003677">
    <property type="term" value="F:DNA binding"/>
    <property type="evidence" value="ECO:0007669"/>
    <property type="project" value="InterPro"/>
</dbReference>
<feature type="domain" description="HTH myb-type" evidence="8">
    <location>
        <begin position="246"/>
        <end position="305"/>
    </location>
</feature>
<keyword evidence="3" id="KW-0805">Transcription regulation</keyword>
<dbReference type="PROSITE" id="PS51294">
    <property type="entry name" value="HTH_MYB"/>
    <property type="match status" value="1"/>
</dbReference>
<dbReference type="KEGG" id="dzi:111277113"/>
<evidence type="ECO:0000313" key="9">
    <source>
        <dbReference type="Proteomes" id="UP000515121"/>
    </source>
</evidence>
<dbReference type="RefSeq" id="XP_022719030.1">
    <property type="nucleotide sequence ID" value="XM_022863295.1"/>
</dbReference>
<feature type="compositionally biased region" description="Basic and acidic residues" evidence="7">
    <location>
        <begin position="432"/>
        <end position="457"/>
    </location>
</feature>
<evidence type="ECO:0000256" key="1">
    <source>
        <dbReference type="ARBA" id="ARBA00004123"/>
    </source>
</evidence>
<dbReference type="InterPro" id="IPR009057">
    <property type="entry name" value="Homeodomain-like_sf"/>
</dbReference>
<evidence type="ECO:0000256" key="3">
    <source>
        <dbReference type="ARBA" id="ARBA00023015"/>
    </source>
</evidence>
<feature type="region of interest" description="Disordered" evidence="7">
    <location>
        <begin position="216"/>
        <end position="246"/>
    </location>
</feature>
<evidence type="ECO:0000256" key="6">
    <source>
        <dbReference type="ARBA" id="ARBA00023242"/>
    </source>
</evidence>
<proteinExistence type="inferred from homology"/>
<dbReference type="PANTHER" id="PTHR31499">
    <property type="entry name" value="MYB FAMILY TRANSCRIPTION FACTOR PHL11"/>
    <property type="match status" value="1"/>
</dbReference>
<comment type="similarity">
    <text evidence="2">Belongs to the MYB-CC family.</text>
</comment>
<dbReference type="Pfam" id="PF14379">
    <property type="entry name" value="Myb_CC_LHEQLE"/>
    <property type="match status" value="1"/>
</dbReference>
<dbReference type="Proteomes" id="UP000515121">
    <property type="component" value="Unplaced"/>
</dbReference>
<dbReference type="OrthoDB" id="551907at2759"/>